<sequence>MANLREPQSRCVFVETNLETHLGVLLNNNDTSSDFKENLCKEHMQCFPEIGEIEISAVKVKRRDQFYHCSDSVILSLALAGIRNWYIYVDLSVKATNKKCSENELLEREKEIAIDGTKDLTIEDALEEVAEKKSKEGKLKSSDESDVVAATSSRYNADESQELCGKVQVASESCDVEKLNEVASESCDVEKLNDLKRAIDLETGEELDKIGLEKILAPTLALVDAHITLRDDVNERQKVSGEVQVGLAAEHCVISPTYDLVAGAIEKNRNVQDNLQTAGNQLEANSGLSTEKKKKRRKRPSKKNRINRSTAGVTPAKEDTLVLIVEEDHNNQPIKVVGDCDEENVSKDLASKAEVSEQKMDKKGEVHQDAATPAKEDTLVASGAQIVEEAQKNQPINGETVGKDLASKAEVSEQKNDKKGGVHHDALGAESVDKVEVKTKKRKKKKKKMSDKKKPCDDMLEKTDGVSIPMNEEKPQLDGKTSLPSSVLIHNNVEVETKKRKRKSDDKKKTCDDDHETGDMDEKTDNLSVPRNEKKPELEVVRSLSSSVLKLNNLARGMASLGTRDSPRCTCQGQRIRKLVVLDLNGILADIVQGYRGSPLPDGIISDRAVFKRPFVARFLDFCFERFDVGIWSSRRIGLDYMAYIVMGNHAKNVTFCFDQHMCTTTKFNTLEKSSKPIFLKDLRRVWDRFGTCHTCGRGKYNERNTLLVDDSPHKALCNPPYTGIFPCPYQYTNRKDSELGPNGELRKYLERLADVDNVQEFVAENPFGQTAITERHESWEFYSKVIEAYK</sequence>
<feature type="compositionally biased region" description="Polar residues" evidence="1">
    <location>
        <begin position="277"/>
        <end position="289"/>
    </location>
</feature>
<feature type="domain" description="FCP1 homology" evidence="2">
    <location>
        <begin position="573"/>
        <end position="753"/>
    </location>
</feature>
<gene>
    <name evidence="3" type="ORF">TAV2_LOCUS24663</name>
</gene>
<keyword evidence="4" id="KW-1185">Reference proteome</keyword>
<feature type="region of interest" description="Disordered" evidence="1">
    <location>
        <begin position="277"/>
        <end position="313"/>
    </location>
</feature>
<dbReference type="SUPFAM" id="SSF56784">
    <property type="entry name" value="HAD-like"/>
    <property type="match status" value="1"/>
</dbReference>
<dbReference type="Gene3D" id="3.40.50.1000">
    <property type="entry name" value="HAD superfamily/HAD-like"/>
    <property type="match status" value="1"/>
</dbReference>
<dbReference type="SMART" id="SM00577">
    <property type="entry name" value="CPDc"/>
    <property type="match status" value="1"/>
</dbReference>
<feature type="compositionally biased region" description="Basic and acidic residues" evidence="1">
    <location>
        <begin position="452"/>
        <end position="464"/>
    </location>
</feature>
<evidence type="ECO:0000313" key="4">
    <source>
        <dbReference type="Proteomes" id="UP000836841"/>
    </source>
</evidence>
<reference evidence="3 4" key="1">
    <citation type="submission" date="2022-03" db="EMBL/GenBank/DDBJ databases">
        <authorList>
            <person name="Nunn A."/>
            <person name="Chopra R."/>
            <person name="Nunn A."/>
            <person name="Contreras Garrido A."/>
        </authorList>
    </citation>
    <scope>NUCLEOTIDE SEQUENCE [LARGE SCALE GENOMIC DNA]</scope>
</reference>
<protein>
    <recommendedName>
        <fullName evidence="2">FCP1 homology domain-containing protein</fullName>
    </recommendedName>
</protein>
<name>A0AAU9T3W1_THLAR</name>
<dbReference type="EMBL" id="OU466863">
    <property type="protein sequence ID" value="CAH2079584.1"/>
    <property type="molecule type" value="Genomic_DNA"/>
</dbReference>
<dbReference type="PANTHER" id="PTHR12210">
    <property type="entry name" value="DULLARD PROTEIN PHOSPHATASE"/>
    <property type="match status" value="1"/>
</dbReference>
<feature type="compositionally biased region" description="Basic and acidic residues" evidence="1">
    <location>
        <begin position="493"/>
        <end position="537"/>
    </location>
</feature>
<accession>A0AAU9T3W1</accession>
<dbReference type="Pfam" id="PF03031">
    <property type="entry name" value="NIF"/>
    <property type="match status" value="1"/>
</dbReference>
<feature type="region of interest" description="Disordered" evidence="1">
    <location>
        <begin position="389"/>
        <end position="537"/>
    </location>
</feature>
<evidence type="ECO:0000259" key="2">
    <source>
        <dbReference type="PROSITE" id="PS50969"/>
    </source>
</evidence>
<evidence type="ECO:0000313" key="3">
    <source>
        <dbReference type="EMBL" id="CAH2079584.1"/>
    </source>
</evidence>
<dbReference type="AlphaFoldDB" id="A0AAU9T3W1"/>
<proteinExistence type="predicted"/>
<feature type="compositionally biased region" description="Basic and acidic residues" evidence="1">
    <location>
        <begin position="401"/>
        <end position="438"/>
    </location>
</feature>
<evidence type="ECO:0000256" key="1">
    <source>
        <dbReference type="SAM" id="MobiDB-lite"/>
    </source>
</evidence>
<dbReference type="Proteomes" id="UP000836841">
    <property type="component" value="Chromosome 7"/>
</dbReference>
<dbReference type="PROSITE" id="PS50969">
    <property type="entry name" value="FCP1"/>
    <property type="match status" value="1"/>
</dbReference>
<dbReference type="InterPro" id="IPR050365">
    <property type="entry name" value="TIM50"/>
</dbReference>
<dbReference type="InterPro" id="IPR023214">
    <property type="entry name" value="HAD_sf"/>
</dbReference>
<dbReference type="InterPro" id="IPR004274">
    <property type="entry name" value="FCP1_dom"/>
</dbReference>
<feature type="compositionally biased region" description="Basic residues" evidence="1">
    <location>
        <begin position="292"/>
        <end position="306"/>
    </location>
</feature>
<organism evidence="3 4">
    <name type="scientific">Thlaspi arvense</name>
    <name type="common">Field penny-cress</name>
    <dbReference type="NCBI Taxonomy" id="13288"/>
    <lineage>
        <taxon>Eukaryota</taxon>
        <taxon>Viridiplantae</taxon>
        <taxon>Streptophyta</taxon>
        <taxon>Embryophyta</taxon>
        <taxon>Tracheophyta</taxon>
        <taxon>Spermatophyta</taxon>
        <taxon>Magnoliopsida</taxon>
        <taxon>eudicotyledons</taxon>
        <taxon>Gunneridae</taxon>
        <taxon>Pentapetalae</taxon>
        <taxon>rosids</taxon>
        <taxon>malvids</taxon>
        <taxon>Brassicales</taxon>
        <taxon>Brassicaceae</taxon>
        <taxon>Thlaspideae</taxon>
        <taxon>Thlaspi</taxon>
    </lineage>
</organism>
<dbReference type="InterPro" id="IPR036412">
    <property type="entry name" value="HAD-like_sf"/>
</dbReference>
<feature type="compositionally biased region" description="Basic residues" evidence="1">
    <location>
        <begin position="439"/>
        <end position="451"/>
    </location>
</feature>